<keyword evidence="3" id="KW-1185">Reference proteome</keyword>
<dbReference type="EMBL" id="JACCJC010000056">
    <property type="protein sequence ID" value="KAF6231504.1"/>
    <property type="molecule type" value="Genomic_DNA"/>
</dbReference>
<feature type="region of interest" description="Disordered" evidence="1">
    <location>
        <begin position="91"/>
        <end position="134"/>
    </location>
</feature>
<accession>A0A8H6FN00</accession>
<dbReference type="Proteomes" id="UP000578531">
    <property type="component" value="Unassembled WGS sequence"/>
</dbReference>
<sequence length="283" mass="31708">MAFCPGERGLYVLQARCTDVWLLGQAARQEWHSEARDLPRITSMLDIDPEKTAVHSQDCFTTRVKRLAKVFPRPLYTTFHVHSYEHGTANTFDEVAEGKPTPPVPPRQRSIPLSLGSPRWRTEPPKPAHTATATVTTARIPSETRLSEPGEPDGSPEFEKVANGTAWPQTGVKSQVSAMLQGFAEDCQYRYAEERILDSVTITEKEEECGIDEGDCRDVGYRWRRRPDRMRATGCLDCKEQLGELGHIAGVVWRRELVQPRSSTLLVSSNIGLRSVGHARAVE</sequence>
<dbReference type="AlphaFoldDB" id="A0A8H6FN00"/>
<evidence type="ECO:0000313" key="2">
    <source>
        <dbReference type="EMBL" id="KAF6231504.1"/>
    </source>
</evidence>
<evidence type="ECO:0000256" key="1">
    <source>
        <dbReference type="SAM" id="MobiDB-lite"/>
    </source>
</evidence>
<evidence type="ECO:0000313" key="3">
    <source>
        <dbReference type="Proteomes" id="UP000578531"/>
    </source>
</evidence>
<proteinExistence type="predicted"/>
<organism evidence="2 3">
    <name type="scientific">Letharia columbiana</name>
    <dbReference type="NCBI Taxonomy" id="112416"/>
    <lineage>
        <taxon>Eukaryota</taxon>
        <taxon>Fungi</taxon>
        <taxon>Dikarya</taxon>
        <taxon>Ascomycota</taxon>
        <taxon>Pezizomycotina</taxon>
        <taxon>Lecanoromycetes</taxon>
        <taxon>OSLEUM clade</taxon>
        <taxon>Lecanoromycetidae</taxon>
        <taxon>Lecanorales</taxon>
        <taxon>Lecanorineae</taxon>
        <taxon>Parmeliaceae</taxon>
        <taxon>Letharia</taxon>
    </lineage>
</organism>
<name>A0A8H6FN00_9LECA</name>
<reference evidence="2 3" key="1">
    <citation type="journal article" date="2020" name="Genomics">
        <title>Complete, high-quality genomes from long-read metagenomic sequencing of two wolf lichen thalli reveals enigmatic genome architecture.</title>
        <authorList>
            <person name="McKenzie S.K."/>
            <person name="Walston R.F."/>
            <person name="Allen J.L."/>
        </authorList>
    </citation>
    <scope>NUCLEOTIDE SEQUENCE [LARGE SCALE GENOMIC DNA]</scope>
    <source>
        <strain evidence="2">WasteWater2</strain>
    </source>
</reference>
<gene>
    <name evidence="2" type="ORF">HO173_010256</name>
</gene>
<dbReference type="GeneID" id="59291903"/>
<protein>
    <submittedName>
        <fullName evidence="2">Uncharacterized protein</fullName>
    </submittedName>
</protein>
<dbReference type="RefSeq" id="XP_037160936.1">
    <property type="nucleotide sequence ID" value="XM_037312142.1"/>
</dbReference>
<comment type="caution">
    <text evidence="2">The sequence shown here is derived from an EMBL/GenBank/DDBJ whole genome shotgun (WGS) entry which is preliminary data.</text>
</comment>